<keyword evidence="2" id="KW-1133">Transmembrane helix</keyword>
<protein>
    <submittedName>
        <fullName evidence="3">Uncharacterized protein</fullName>
    </submittedName>
</protein>
<dbReference type="AlphaFoldDB" id="A0AAN9RHU5"/>
<keyword evidence="2" id="KW-0472">Membrane</keyword>
<keyword evidence="2" id="KW-0812">Transmembrane</keyword>
<sequence>MKRSPWPGLLAQQKRILFPFFRSLVSRLFGYSSPVWKKGKAKKYDDSAAGRASSADERTLAKEQHLSKPLFIHLALPMLVRCQYSTIRRGPIAAEARASRSIISLWDILPRIGGGMYTWSNSSRTKSSEPMLTADELTTAAEELVIAQIPSRSEVSSHRFVSSHSYSLYRYRARYAPLYHIDLSSSVFSFTEERCPLAVMGPKTLVSSFFLCKLRPKNSPSKVQDIFPSHNLPWEISASISSDCGFSKLLTNANEQRLRRHLCQIGTFYRCNQSLERLEHVFKQCPRAHQKRAKETKAKALTEEGGKERFAFDSFSAYLLLRYTGTVCYWISMILGDLSLFLQILGSLAGRSLSLLFGKIGFSGGLAFAIGLAVKAILTADGAPSMFMLPYGADAGSEASVNQELHHPSRSGPAAPTSTSASSSAVEQPIPEDKPYIALLQLEGQRKRILEEIVHFVEGQLEDPGLPRGPHEQALHFL</sequence>
<evidence type="ECO:0000256" key="2">
    <source>
        <dbReference type="SAM" id="Phobius"/>
    </source>
</evidence>
<comment type="caution">
    <text evidence="3">The sequence shown here is derived from an EMBL/GenBank/DDBJ whole genome shotgun (WGS) entry which is preliminary data.</text>
</comment>
<accession>A0AAN9RHU5</accession>
<evidence type="ECO:0000313" key="3">
    <source>
        <dbReference type="EMBL" id="KAK7373296.1"/>
    </source>
</evidence>
<feature type="region of interest" description="Disordered" evidence="1">
    <location>
        <begin position="400"/>
        <end position="428"/>
    </location>
</feature>
<gene>
    <name evidence="3" type="ORF">VNO80_06698</name>
</gene>
<feature type="transmembrane region" description="Helical" evidence="2">
    <location>
        <begin position="356"/>
        <end position="378"/>
    </location>
</feature>
<dbReference type="Proteomes" id="UP001374584">
    <property type="component" value="Unassembled WGS sequence"/>
</dbReference>
<evidence type="ECO:0000256" key="1">
    <source>
        <dbReference type="SAM" id="MobiDB-lite"/>
    </source>
</evidence>
<keyword evidence="4" id="KW-1185">Reference proteome</keyword>
<proteinExistence type="predicted"/>
<dbReference type="EMBL" id="JAYMYR010000003">
    <property type="protein sequence ID" value="KAK7373296.1"/>
    <property type="molecule type" value="Genomic_DNA"/>
</dbReference>
<feature type="transmembrane region" description="Helical" evidence="2">
    <location>
        <begin position="327"/>
        <end position="350"/>
    </location>
</feature>
<reference evidence="3 4" key="1">
    <citation type="submission" date="2024-01" db="EMBL/GenBank/DDBJ databases">
        <title>The genomes of 5 underutilized Papilionoideae crops provide insights into root nodulation and disease resistanc.</title>
        <authorList>
            <person name="Jiang F."/>
        </authorList>
    </citation>
    <scope>NUCLEOTIDE SEQUENCE [LARGE SCALE GENOMIC DNA]</scope>
    <source>
        <strain evidence="3">JINMINGXINNONG_FW02</strain>
        <tissue evidence="3">Leaves</tissue>
    </source>
</reference>
<name>A0AAN9RHU5_PHACN</name>
<organism evidence="3 4">
    <name type="scientific">Phaseolus coccineus</name>
    <name type="common">Scarlet runner bean</name>
    <name type="synonym">Phaseolus multiflorus</name>
    <dbReference type="NCBI Taxonomy" id="3886"/>
    <lineage>
        <taxon>Eukaryota</taxon>
        <taxon>Viridiplantae</taxon>
        <taxon>Streptophyta</taxon>
        <taxon>Embryophyta</taxon>
        <taxon>Tracheophyta</taxon>
        <taxon>Spermatophyta</taxon>
        <taxon>Magnoliopsida</taxon>
        <taxon>eudicotyledons</taxon>
        <taxon>Gunneridae</taxon>
        <taxon>Pentapetalae</taxon>
        <taxon>rosids</taxon>
        <taxon>fabids</taxon>
        <taxon>Fabales</taxon>
        <taxon>Fabaceae</taxon>
        <taxon>Papilionoideae</taxon>
        <taxon>50 kb inversion clade</taxon>
        <taxon>NPAAA clade</taxon>
        <taxon>indigoferoid/millettioid clade</taxon>
        <taxon>Phaseoleae</taxon>
        <taxon>Phaseolus</taxon>
    </lineage>
</organism>
<feature type="compositionally biased region" description="Low complexity" evidence="1">
    <location>
        <begin position="410"/>
        <end position="425"/>
    </location>
</feature>
<evidence type="ECO:0000313" key="4">
    <source>
        <dbReference type="Proteomes" id="UP001374584"/>
    </source>
</evidence>